<dbReference type="Gene3D" id="3.10.196.10">
    <property type="entry name" value="Vitamin B12-dependent methionine synthase, activation domain"/>
    <property type="match status" value="1"/>
</dbReference>
<keyword evidence="2" id="KW-0170">Cobalt</keyword>
<reference evidence="4" key="1">
    <citation type="submission" date="2016-10" db="EMBL/GenBank/DDBJ databases">
        <authorList>
            <person name="de Groot N.N."/>
        </authorList>
    </citation>
    <scope>NUCLEOTIDE SEQUENCE</scope>
</reference>
<dbReference type="PANTHER" id="PTHR45833:SF1">
    <property type="entry name" value="METHIONINE SYNTHASE"/>
    <property type="match status" value="1"/>
</dbReference>
<dbReference type="EMBL" id="FPHT01000089">
    <property type="protein sequence ID" value="SFV80425.1"/>
    <property type="molecule type" value="Genomic_DNA"/>
</dbReference>
<sequence length="53" mass="5958">MLPTASVSGWYFAHPESRYFGVAKINQQQVEDYAKRKGVSVSDAERLLSPNLD</sequence>
<organism evidence="4">
    <name type="scientific">hydrothermal vent metagenome</name>
    <dbReference type="NCBI Taxonomy" id="652676"/>
    <lineage>
        <taxon>unclassified sequences</taxon>
        <taxon>metagenomes</taxon>
        <taxon>ecological metagenomes</taxon>
    </lineage>
</organism>
<name>A0A1W1DGH9_9ZZZZ</name>
<dbReference type="GO" id="GO:0046872">
    <property type="term" value="F:metal ion binding"/>
    <property type="evidence" value="ECO:0007669"/>
    <property type="project" value="UniProtKB-KW"/>
</dbReference>
<dbReference type="GO" id="GO:0032259">
    <property type="term" value="P:methylation"/>
    <property type="evidence" value="ECO:0007669"/>
    <property type="project" value="UniProtKB-KW"/>
</dbReference>
<protein>
    <submittedName>
        <fullName evidence="4">5-methyltetrahydrofolate--homocysteine methyltransferase</fullName>
        <ecNumber evidence="4">2.1.1.13</ecNumber>
    </submittedName>
</protein>
<dbReference type="InterPro" id="IPR004223">
    <property type="entry name" value="VitB12-dep_Met_synth_activ_dom"/>
</dbReference>
<dbReference type="PROSITE" id="PS50974">
    <property type="entry name" value="ADOMET_ACTIVATION"/>
    <property type="match status" value="1"/>
</dbReference>
<keyword evidence="4" id="KW-0489">Methyltransferase</keyword>
<gene>
    <name evidence="4" type="ORF">MNB_SUP05-12-934</name>
</gene>
<evidence type="ECO:0000313" key="4">
    <source>
        <dbReference type="EMBL" id="SFV80425.1"/>
    </source>
</evidence>
<accession>A0A1W1DGH9</accession>
<keyword evidence="4" id="KW-0808">Transferase</keyword>
<dbReference type="Pfam" id="PF02965">
    <property type="entry name" value="Met_synt_B12"/>
    <property type="match status" value="1"/>
</dbReference>
<evidence type="ECO:0000259" key="3">
    <source>
        <dbReference type="PROSITE" id="PS50974"/>
    </source>
</evidence>
<evidence type="ECO:0000256" key="1">
    <source>
        <dbReference type="ARBA" id="ARBA00022723"/>
    </source>
</evidence>
<feature type="domain" description="AdoMet activation" evidence="3">
    <location>
        <begin position="1"/>
        <end position="53"/>
    </location>
</feature>
<proteinExistence type="predicted"/>
<dbReference type="PANTHER" id="PTHR45833">
    <property type="entry name" value="METHIONINE SYNTHASE"/>
    <property type="match status" value="1"/>
</dbReference>
<dbReference type="InterPro" id="IPR037010">
    <property type="entry name" value="VitB12-dep_Met_synth_activ_sf"/>
</dbReference>
<dbReference type="SUPFAM" id="SSF56507">
    <property type="entry name" value="Methionine synthase activation domain-like"/>
    <property type="match status" value="1"/>
</dbReference>
<dbReference type="GO" id="GO:0005829">
    <property type="term" value="C:cytosol"/>
    <property type="evidence" value="ECO:0007669"/>
    <property type="project" value="TreeGrafter"/>
</dbReference>
<dbReference type="GO" id="GO:0008705">
    <property type="term" value="F:methionine synthase activity"/>
    <property type="evidence" value="ECO:0007669"/>
    <property type="project" value="UniProtKB-EC"/>
</dbReference>
<dbReference type="GO" id="GO:0046653">
    <property type="term" value="P:tetrahydrofolate metabolic process"/>
    <property type="evidence" value="ECO:0007669"/>
    <property type="project" value="TreeGrafter"/>
</dbReference>
<dbReference type="EC" id="2.1.1.13" evidence="4"/>
<keyword evidence="1" id="KW-0479">Metal-binding</keyword>
<evidence type="ECO:0000256" key="2">
    <source>
        <dbReference type="ARBA" id="ARBA00023285"/>
    </source>
</evidence>
<dbReference type="GO" id="GO:0050667">
    <property type="term" value="P:homocysteine metabolic process"/>
    <property type="evidence" value="ECO:0007669"/>
    <property type="project" value="TreeGrafter"/>
</dbReference>
<dbReference type="InterPro" id="IPR050554">
    <property type="entry name" value="Met_Synthase/Corrinoid"/>
</dbReference>
<dbReference type="AlphaFoldDB" id="A0A1W1DGH9"/>